<dbReference type="PANTHER" id="PTHR47313:SF1">
    <property type="entry name" value="RIBOSOMAL RNA LARGE SUBUNIT METHYLTRANSFERASE K_L"/>
    <property type="match status" value="1"/>
</dbReference>
<evidence type="ECO:0000256" key="4">
    <source>
        <dbReference type="ARBA" id="ARBA00022679"/>
    </source>
</evidence>
<evidence type="ECO:0000256" key="1">
    <source>
        <dbReference type="ARBA" id="ARBA00022490"/>
    </source>
</evidence>
<dbReference type="Gene3D" id="3.40.50.150">
    <property type="entry name" value="Vaccinia Virus protein VP39"/>
    <property type="match status" value="2"/>
</dbReference>
<evidence type="ECO:0000256" key="7">
    <source>
        <dbReference type="PROSITE-ProRule" id="PRU00529"/>
    </source>
</evidence>
<dbReference type="InterPro" id="IPR019614">
    <property type="entry name" value="SAM-dep_methyl-trfase"/>
</dbReference>
<dbReference type="HAMAP" id="MF_01858">
    <property type="entry name" value="23SrRNA_methyltr_KL"/>
    <property type="match status" value="1"/>
</dbReference>
<evidence type="ECO:0000259" key="9">
    <source>
        <dbReference type="PROSITE" id="PS51165"/>
    </source>
</evidence>
<proteinExistence type="inferred from homology"/>
<keyword evidence="5 6" id="KW-0949">S-adenosyl-L-methionine</keyword>
<dbReference type="eggNOG" id="COG0116">
    <property type="taxonomic scope" value="Bacteria"/>
</dbReference>
<dbReference type="HOGENOM" id="CLU_014042_2_0_0"/>
<evidence type="ECO:0000256" key="5">
    <source>
        <dbReference type="ARBA" id="ARBA00022691"/>
    </source>
</evidence>
<feature type="domain" description="THUMP" evidence="9">
    <location>
        <begin position="65"/>
        <end position="176"/>
    </location>
</feature>
<evidence type="ECO:0000256" key="6">
    <source>
        <dbReference type="HAMAP-Rule" id="MF_01858"/>
    </source>
</evidence>
<dbReference type="Proteomes" id="UP000006898">
    <property type="component" value="Chromosome"/>
</dbReference>
<feature type="region of interest" description="Disordered" evidence="8">
    <location>
        <begin position="321"/>
        <end position="341"/>
    </location>
</feature>
<evidence type="ECO:0000256" key="2">
    <source>
        <dbReference type="ARBA" id="ARBA00022552"/>
    </source>
</evidence>
<comment type="subcellular location">
    <subcellularLocation>
        <location evidence="6">Cytoplasm</location>
    </subcellularLocation>
</comment>
<dbReference type="InterPro" id="IPR017244">
    <property type="entry name" value="23SrRNA_methyltr_KL"/>
</dbReference>
<comment type="function">
    <text evidence="6">Specifically methylates the guanine in position 2445 (m2G2445) and the guanine in position 2069 (m7G2069) of 23S rRNA.</text>
</comment>
<keyword evidence="1 6" id="KW-0963">Cytoplasm</keyword>
<dbReference type="KEGG" id="mox:DAMO_2659"/>
<dbReference type="Pfam" id="PF01170">
    <property type="entry name" value="UPF0020"/>
    <property type="match status" value="1"/>
</dbReference>
<dbReference type="GO" id="GO:0052915">
    <property type="term" value="F:23S rRNA (guanine(2445)-N(2))-methyltransferase activity"/>
    <property type="evidence" value="ECO:0007669"/>
    <property type="project" value="UniProtKB-UniRule"/>
</dbReference>
<organism evidence="10 11">
    <name type="scientific">Methylomirabilis oxygeniifera</name>
    <dbReference type="NCBI Taxonomy" id="671143"/>
    <lineage>
        <taxon>Bacteria</taxon>
        <taxon>Candidatus Methylomirabilota</taxon>
        <taxon>Candidatus Methylomirabilia</taxon>
        <taxon>Candidatus Methylomirabilales</taxon>
        <taxon>Candidatus Methylomirabilaceae</taxon>
        <taxon>Candidatus Methylomirabilis</taxon>
    </lineage>
</organism>
<dbReference type="PROSITE" id="PS51165">
    <property type="entry name" value="THUMP"/>
    <property type="match status" value="1"/>
</dbReference>
<comment type="similarity">
    <text evidence="6">Belongs to the methyltransferase superfamily. RlmKL family.</text>
</comment>
<dbReference type="PANTHER" id="PTHR47313">
    <property type="entry name" value="RIBOSOMAL RNA LARGE SUBUNIT METHYLTRANSFERASE K/L"/>
    <property type="match status" value="1"/>
</dbReference>
<dbReference type="EMBL" id="FP565575">
    <property type="protein sequence ID" value="CBE69732.1"/>
    <property type="molecule type" value="Genomic_DNA"/>
</dbReference>
<keyword evidence="7" id="KW-0694">RNA-binding</keyword>
<dbReference type="InterPro" id="IPR002052">
    <property type="entry name" value="DNA_methylase_N6_adenine_CS"/>
</dbReference>
<dbReference type="Gene3D" id="3.30.2130.30">
    <property type="match status" value="1"/>
</dbReference>
<reference evidence="10 11" key="1">
    <citation type="journal article" date="2010" name="Nature">
        <title>Nitrite-driven anaerobic methane oxidation by oxygenic bacteria.</title>
        <authorList>
            <person name="Ettwig K.F."/>
            <person name="Butler M.K."/>
            <person name="Le Paslier D."/>
            <person name="Pelletier E."/>
            <person name="Mangenot S."/>
            <person name="Kuypers M.M.M."/>
            <person name="Schreiber F."/>
            <person name="Dutilh B.E."/>
            <person name="Zedelius J."/>
            <person name="de Beer D."/>
            <person name="Gloerich J."/>
            <person name="Wessels H.J.C.T."/>
            <person name="van Allen T."/>
            <person name="Luesken F."/>
            <person name="Wu M."/>
            <person name="van de Pas-Schoonen K.T."/>
            <person name="Op den Camp H.J.M."/>
            <person name="Janssen-Megens E.M."/>
            <person name="Francoijs K-J."/>
            <person name="Stunnenberg H."/>
            <person name="Weissenbach J."/>
            <person name="Jetten M.S.M."/>
            <person name="Strous M."/>
        </authorList>
    </citation>
    <scope>NUCLEOTIDE SEQUENCE [LARGE SCALE GENOMIC DNA]</scope>
</reference>
<name>D5MKB0_METO1</name>
<dbReference type="PATRIC" id="fig|671143.5.peg.2341"/>
<dbReference type="GO" id="GO:0003723">
    <property type="term" value="F:RNA binding"/>
    <property type="evidence" value="ECO:0007669"/>
    <property type="project" value="UniProtKB-UniRule"/>
</dbReference>
<dbReference type="SMART" id="SM00981">
    <property type="entry name" value="THUMP"/>
    <property type="match status" value="1"/>
</dbReference>
<evidence type="ECO:0000256" key="8">
    <source>
        <dbReference type="SAM" id="MobiDB-lite"/>
    </source>
</evidence>
<keyword evidence="4 6" id="KW-0808">Transferase</keyword>
<comment type="catalytic activity">
    <reaction evidence="6">
        <text>guanosine(2445) in 23S rRNA + S-adenosyl-L-methionine = N(2)-methylguanosine(2445) in 23S rRNA + S-adenosyl-L-homocysteine + H(+)</text>
        <dbReference type="Rhea" id="RHEA:42740"/>
        <dbReference type="Rhea" id="RHEA-COMP:10215"/>
        <dbReference type="Rhea" id="RHEA-COMP:10216"/>
        <dbReference type="ChEBI" id="CHEBI:15378"/>
        <dbReference type="ChEBI" id="CHEBI:57856"/>
        <dbReference type="ChEBI" id="CHEBI:59789"/>
        <dbReference type="ChEBI" id="CHEBI:74269"/>
        <dbReference type="ChEBI" id="CHEBI:74481"/>
        <dbReference type="EC" id="2.1.1.173"/>
    </reaction>
</comment>
<dbReference type="NCBIfam" id="NF008748">
    <property type="entry name" value="PRK11783.1"/>
    <property type="match status" value="1"/>
</dbReference>
<keyword evidence="3 6" id="KW-0489">Methyltransferase</keyword>
<dbReference type="InterPro" id="IPR004114">
    <property type="entry name" value="THUMP_dom"/>
</dbReference>
<dbReference type="InterPro" id="IPR054170">
    <property type="entry name" value="RlmL_1st"/>
</dbReference>
<evidence type="ECO:0000313" key="11">
    <source>
        <dbReference type="Proteomes" id="UP000006898"/>
    </source>
</evidence>
<dbReference type="Pfam" id="PF10672">
    <property type="entry name" value="Methyltrans_SAM"/>
    <property type="match status" value="1"/>
</dbReference>
<dbReference type="CDD" id="cd02440">
    <property type="entry name" value="AdoMet_MTases"/>
    <property type="match status" value="1"/>
</dbReference>
<gene>
    <name evidence="10" type="primary">ycbY</name>
    <name evidence="6" type="synonym">rlmL</name>
    <name evidence="10" type="ORF">DAMO_2659</name>
</gene>
<protein>
    <recommendedName>
        <fullName evidence="6">Ribosomal RNA large subunit methyltransferase K/L</fullName>
    </recommendedName>
    <domain>
        <recommendedName>
            <fullName evidence="6">23S rRNA m2G2445 methyltransferase</fullName>
            <ecNumber evidence="6">2.1.1.173</ecNumber>
        </recommendedName>
        <alternativeName>
            <fullName evidence="6">rRNA (guanine-N(2)-)-methyltransferase RlmL</fullName>
        </alternativeName>
    </domain>
    <domain>
        <recommendedName>
            <fullName evidence="6">23S rRNA m7G2069 methyltransferase</fullName>
            <ecNumber evidence="6">2.1.1.264</ecNumber>
        </recommendedName>
        <alternativeName>
            <fullName evidence="6">rRNA (guanine-N(7)-)-methyltransferase RlmK</fullName>
        </alternativeName>
    </domain>
</protein>
<accession>D5MKB0</accession>
<dbReference type="InterPro" id="IPR053943">
    <property type="entry name" value="RlmKL-like_Mtase_CS"/>
</dbReference>
<dbReference type="STRING" id="671143.DAMO_2659"/>
<evidence type="ECO:0000313" key="10">
    <source>
        <dbReference type="EMBL" id="CBE69732.1"/>
    </source>
</evidence>
<dbReference type="AlphaFoldDB" id="D5MKB0"/>
<dbReference type="GO" id="GO:0070043">
    <property type="term" value="F:rRNA (guanine-N7-)-methyltransferase activity"/>
    <property type="evidence" value="ECO:0007669"/>
    <property type="project" value="UniProtKB-UniRule"/>
</dbReference>
<sequence length="746" mass="84327">MRRRRPSADEISLTRRSSKGKMTMNFFATTAQGMEHLLCDELRALGAEITSETRAGASFRGELELAYRACLWSRTANRILMPLCTFPAADETALYDGVRTIRWSEHLTPAQTIAVDFRSSHSKITHAHFGALKTKDAIVDQFRDERNARPSVKVVEPDVRVNVYLHEDEATISLDLSGESLHRRGYRAQAAEAPLKETLAAAILLLADWPALSKLGTPLLDPMCGSGTLPIEAALIAADIAPGLKRSYFGFLNWLGHDARMWRRVLAEAEASEIRDAKSIPPIVGFDVDGRAVRMALENVERAGLRGRVHIEKRELSEARPLERRRAPRGEGPLGVLVSNPPYGERMGEEDSLGLLYETIGNLLRREFTGWTGYVFTGNPELAKRVGLRAAKRHILWNGAIECRLLEFPISKEKVRATDDPGPAWRKPRPPRPPAPEAQMFVNRLQKNWRHLRKWAKREGVSCYRIYDADLPEYAVAVDLYEQSAHVQEYQAPKTVDEKKTEERLEDIMALLPEALGLPREDIFLKVRRRQRGREQYEKQGSESAVREVGEGGYRFLINLSDYLDTGLFLDNRRLRAMIGEAARDRDFLNLFCYTATATVYAAKGGATSTTSVDLSNTYLDWAQQNFALNNITGNTHHLVRADCSEWLAEPRSPYGLIFLAPPTFSNSTRMDTVFDLQQGYIPLVEQCADLLTPDGILFFSTNFRRFTFNPAAFPGLRSENISRMTIPQDFARDPRVHQAWKIVRR</sequence>
<evidence type="ECO:0000256" key="3">
    <source>
        <dbReference type="ARBA" id="ARBA00022603"/>
    </source>
</evidence>
<dbReference type="Pfam" id="PF02926">
    <property type="entry name" value="THUMP"/>
    <property type="match status" value="1"/>
</dbReference>
<dbReference type="PROSITE" id="PS00092">
    <property type="entry name" value="N6_MTASE"/>
    <property type="match status" value="1"/>
</dbReference>
<dbReference type="SUPFAM" id="SSF53335">
    <property type="entry name" value="S-adenosyl-L-methionine-dependent methyltransferases"/>
    <property type="match status" value="2"/>
</dbReference>
<keyword evidence="2 6" id="KW-0698">rRNA processing</keyword>
<dbReference type="Gene3D" id="3.30.750.80">
    <property type="entry name" value="RNA methyltransferase domain (HRMD) like"/>
    <property type="match status" value="1"/>
</dbReference>
<dbReference type="PIRSF" id="PIRSF037618">
    <property type="entry name" value="RNA_Mtase_bacteria_prd"/>
    <property type="match status" value="1"/>
</dbReference>
<dbReference type="GO" id="GO:0005737">
    <property type="term" value="C:cytoplasm"/>
    <property type="evidence" value="ECO:0007669"/>
    <property type="project" value="UniProtKB-SubCell"/>
</dbReference>
<dbReference type="Pfam" id="PF22020">
    <property type="entry name" value="RlmL_1st"/>
    <property type="match status" value="1"/>
</dbReference>
<dbReference type="EC" id="2.1.1.173" evidence="6"/>
<dbReference type="InterPro" id="IPR000241">
    <property type="entry name" value="RlmKL-like_Mtase"/>
</dbReference>
<dbReference type="EC" id="2.1.1.264" evidence="6"/>
<comment type="catalytic activity">
    <reaction evidence="6">
        <text>guanosine(2069) in 23S rRNA + S-adenosyl-L-methionine = N(2)-methylguanosine(2069) in 23S rRNA + S-adenosyl-L-homocysteine + H(+)</text>
        <dbReference type="Rhea" id="RHEA:43772"/>
        <dbReference type="Rhea" id="RHEA-COMP:10688"/>
        <dbReference type="Rhea" id="RHEA-COMP:10689"/>
        <dbReference type="ChEBI" id="CHEBI:15378"/>
        <dbReference type="ChEBI" id="CHEBI:57856"/>
        <dbReference type="ChEBI" id="CHEBI:59789"/>
        <dbReference type="ChEBI" id="CHEBI:74269"/>
        <dbReference type="ChEBI" id="CHEBI:74481"/>
        <dbReference type="EC" id="2.1.1.264"/>
    </reaction>
</comment>
<dbReference type="PROSITE" id="PS01261">
    <property type="entry name" value="UPF0020"/>
    <property type="match status" value="1"/>
</dbReference>
<dbReference type="eggNOG" id="COG1092">
    <property type="taxonomic scope" value="Bacteria"/>
</dbReference>
<dbReference type="InterPro" id="IPR029063">
    <property type="entry name" value="SAM-dependent_MTases_sf"/>
</dbReference>
<dbReference type="CDD" id="cd11715">
    <property type="entry name" value="THUMP_AdoMetMT"/>
    <property type="match status" value="1"/>
</dbReference>